<evidence type="ECO:0000313" key="2">
    <source>
        <dbReference type="EMBL" id="ERL89898.1"/>
    </source>
</evidence>
<dbReference type="PANTHER" id="PTHR21268:SF2">
    <property type="entry name" value="NADH DEHYDROGENASE [UBIQUINONE] IRON-SULFUR PROTEIN 5"/>
    <property type="match status" value="1"/>
</dbReference>
<organism evidence="2 3">
    <name type="scientific">Dendroctonus ponderosae</name>
    <name type="common">Mountain pine beetle</name>
    <dbReference type="NCBI Taxonomy" id="77166"/>
    <lineage>
        <taxon>Eukaryota</taxon>
        <taxon>Metazoa</taxon>
        <taxon>Ecdysozoa</taxon>
        <taxon>Arthropoda</taxon>
        <taxon>Hexapoda</taxon>
        <taxon>Insecta</taxon>
        <taxon>Pterygota</taxon>
        <taxon>Neoptera</taxon>
        <taxon>Endopterygota</taxon>
        <taxon>Coleoptera</taxon>
        <taxon>Polyphaga</taxon>
        <taxon>Cucujiformia</taxon>
        <taxon>Curculionidae</taxon>
        <taxon>Scolytinae</taxon>
        <taxon>Dendroctonus</taxon>
    </lineage>
</organism>
<dbReference type="OrthoDB" id="9992197at2759"/>
<feature type="region of interest" description="Disordered" evidence="1">
    <location>
        <begin position="99"/>
        <end position="127"/>
    </location>
</feature>
<dbReference type="Proteomes" id="UP000030742">
    <property type="component" value="Unassembled WGS sequence"/>
</dbReference>
<evidence type="ECO:0008006" key="4">
    <source>
        <dbReference type="Google" id="ProtNLM"/>
    </source>
</evidence>
<dbReference type="PANTHER" id="PTHR21268">
    <property type="entry name" value="NADH DEHYDROGENASE [UBIQUINONE] IRON-SULFUR PROTEIN 5"/>
    <property type="match status" value="1"/>
</dbReference>
<protein>
    <recommendedName>
        <fullName evidence="4">Complex I-15 kDa</fullName>
    </recommendedName>
</protein>
<gene>
    <name evidence="2" type="ORF">D910_07257</name>
</gene>
<dbReference type="PROSITE" id="PS51808">
    <property type="entry name" value="CHCH"/>
    <property type="match status" value="1"/>
</dbReference>
<evidence type="ECO:0000256" key="1">
    <source>
        <dbReference type="SAM" id="MobiDB-lite"/>
    </source>
</evidence>
<evidence type="ECO:0000313" key="3">
    <source>
        <dbReference type="Proteomes" id="UP000030742"/>
    </source>
</evidence>
<proteinExistence type="predicted"/>
<dbReference type="EMBL" id="KB632194">
    <property type="protein sequence ID" value="ERL89898.1"/>
    <property type="molecule type" value="Genomic_DNA"/>
</dbReference>
<accession>U4UC75</accession>
<dbReference type="AlphaFoldDB" id="U4UC75"/>
<dbReference type="STRING" id="77166.U4UC75"/>
<name>U4UC75_DENPD</name>
<reference evidence="2 3" key="1">
    <citation type="journal article" date="2013" name="Genome Biol.">
        <title>Draft genome of the mountain pine beetle, Dendroctonus ponderosae Hopkins, a major forest pest.</title>
        <authorList>
            <person name="Keeling C.I."/>
            <person name="Yuen M.M."/>
            <person name="Liao N.Y."/>
            <person name="Docking T.R."/>
            <person name="Chan S.K."/>
            <person name="Taylor G.A."/>
            <person name="Palmquist D.L."/>
            <person name="Jackman S.D."/>
            <person name="Nguyen A."/>
            <person name="Li M."/>
            <person name="Henderson H."/>
            <person name="Janes J.K."/>
            <person name="Zhao Y."/>
            <person name="Pandoh P."/>
            <person name="Moore R."/>
            <person name="Sperling F.A."/>
            <person name="Huber D.P."/>
            <person name="Birol I."/>
            <person name="Jones S.J."/>
            <person name="Bohlmann J."/>
        </authorList>
    </citation>
    <scope>NUCLEOTIDE SEQUENCE</scope>
</reference>
<feature type="compositionally biased region" description="Basic and acidic residues" evidence="1">
    <location>
        <begin position="107"/>
        <end position="118"/>
    </location>
</feature>
<sequence>MSEEYSRLLRRKQLLNWPVFRSRMSILTPFFKSPLTDLTGSVISSQWGDGPCRDMEMKALDCLDAYGIRRGEVKCAELIKNFDECSVKIKQMNRTTAMRLERHRQHFAGERSKEDKYSKNPPSPETY</sequence>